<evidence type="ECO:0000313" key="1">
    <source>
        <dbReference type="EMBL" id="JAH14682.1"/>
    </source>
</evidence>
<protein>
    <submittedName>
        <fullName evidence="1">Uncharacterized protein</fullName>
    </submittedName>
</protein>
<name>A0A0E9QDT8_ANGAN</name>
<proteinExistence type="predicted"/>
<organism evidence="1">
    <name type="scientific">Anguilla anguilla</name>
    <name type="common">European freshwater eel</name>
    <name type="synonym">Muraena anguilla</name>
    <dbReference type="NCBI Taxonomy" id="7936"/>
    <lineage>
        <taxon>Eukaryota</taxon>
        <taxon>Metazoa</taxon>
        <taxon>Chordata</taxon>
        <taxon>Craniata</taxon>
        <taxon>Vertebrata</taxon>
        <taxon>Euteleostomi</taxon>
        <taxon>Actinopterygii</taxon>
        <taxon>Neopterygii</taxon>
        <taxon>Teleostei</taxon>
        <taxon>Anguilliformes</taxon>
        <taxon>Anguillidae</taxon>
        <taxon>Anguilla</taxon>
    </lineage>
</organism>
<dbReference type="AlphaFoldDB" id="A0A0E9QDT8"/>
<dbReference type="EMBL" id="GBXM01093895">
    <property type="protein sequence ID" value="JAH14682.1"/>
    <property type="molecule type" value="Transcribed_RNA"/>
</dbReference>
<sequence>MSLFPPTSMRSYRLLLAACRHNAVLLHYRS</sequence>
<reference evidence="1" key="1">
    <citation type="submission" date="2014-11" db="EMBL/GenBank/DDBJ databases">
        <authorList>
            <person name="Amaro Gonzalez C."/>
        </authorList>
    </citation>
    <scope>NUCLEOTIDE SEQUENCE</scope>
</reference>
<reference evidence="1" key="2">
    <citation type="journal article" date="2015" name="Fish Shellfish Immunol.">
        <title>Early steps in the European eel (Anguilla anguilla)-Vibrio vulnificus interaction in the gills: Role of the RtxA13 toxin.</title>
        <authorList>
            <person name="Callol A."/>
            <person name="Pajuelo D."/>
            <person name="Ebbesson L."/>
            <person name="Teles M."/>
            <person name="MacKenzie S."/>
            <person name="Amaro C."/>
        </authorList>
    </citation>
    <scope>NUCLEOTIDE SEQUENCE</scope>
</reference>
<accession>A0A0E9QDT8</accession>